<gene>
    <name evidence="1" type="ORF">IHE45_03G039500</name>
</gene>
<dbReference type="Proteomes" id="UP000827976">
    <property type="component" value="Chromosome 3"/>
</dbReference>
<organism evidence="1 2">
    <name type="scientific">Dioscorea alata</name>
    <name type="common">Purple yam</name>
    <dbReference type="NCBI Taxonomy" id="55571"/>
    <lineage>
        <taxon>Eukaryota</taxon>
        <taxon>Viridiplantae</taxon>
        <taxon>Streptophyta</taxon>
        <taxon>Embryophyta</taxon>
        <taxon>Tracheophyta</taxon>
        <taxon>Spermatophyta</taxon>
        <taxon>Magnoliopsida</taxon>
        <taxon>Liliopsida</taxon>
        <taxon>Dioscoreales</taxon>
        <taxon>Dioscoreaceae</taxon>
        <taxon>Dioscorea</taxon>
    </lineage>
</organism>
<keyword evidence="2" id="KW-1185">Reference proteome</keyword>
<sequence length="109" mass="13017">MGEAMCHHLLHHHCVERWCSDINVILNLNDGESRIEVFSWYLLLRWLRWWGKTLTVRDELVIPWLASSICMACTARPDHRASNHHSLCFHRIDCWSHEHSLLSRAKWAY</sequence>
<proteinExistence type="predicted"/>
<name>A0ACB7WJP9_DIOAL</name>
<evidence type="ECO:0000313" key="2">
    <source>
        <dbReference type="Proteomes" id="UP000827976"/>
    </source>
</evidence>
<dbReference type="EMBL" id="CM037013">
    <property type="protein sequence ID" value="KAH7688524.1"/>
    <property type="molecule type" value="Genomic_DNA"/>
</dbReference>
<reference evidence="2" key="1">
    <citation type="journal article" date="2022" name="Nat. Commun.">
        <title>Chromosome evolution and the genetic basis of agronomically important traits in greater yam.</title>
        <authorList>
            <person name="Bredeson J.V."/>
            <person name="Lyons J.B."/>
            <person name="Oniyinde I.O."/>
            <person name="Okereke N.R."/>
            <person name="Kolade O."/>
            <person name="Nnabue I."/>
            <person name="Nwadili C.O."/>
            <person name="Hribova E."/>
            <person name="Parker M."/>
            <person name="Nwogha J."/>
            <person name="Shu S."/>
            <person name="Carlson J."/>
            <person name="Kariba R."/>
            <person name="Muthemba S."/>
            <person name="Knop K."/>
            <person name="Barton G.J."/>
            <person name="Sherwood A.V."/>
            <person name="Lopez-Montes A."/>
            <person name="Asiedu R."/>
            <person name="Jamnadass R."/>
            <person name="Muchugi A."/>
            <person name="Goodstein D."/>
            <person name="Egesi C.N."/>
            <person name="Featherston J."/>
            <person name="Asfaw A."/>
            <person name="Simpson G.G."/>
            <person name="Dolezel J."/>
            <person name="Hendre P.S."/>
            <person name="Van Deynze A."/>
            <person name="Kumar P.L."/>
            <person name="Obidiegwu J.E."/>
            <person name="Bhattacharjee R."/>
            <person name="Rokhsar D.S."/>
        </authorList>
    </citation>
    <scope>NUCLEOTIDE SEQUENCE [LARGE SCALE GENOMIC DNA]</scope>
    <source>
        <strain evidence="2">cv. TDa95/00328</strain>
    </source>
</reference>
<accession>A0ACB7WJP9</accession>
<comment type="caution">
    <text evidence="1">The sequence shown here is derived from an EMBL/GenBank/DDBJ whole genome shotgun (WGS) entry which is preliminary data.</text>
</comment>
<evidence type="ECO:0000313" key="1">
    <source>
        <dbReference type="EMBL" id="KAH7688524.1"/>
    </source>
</evidence>
<protein>
    <submittedName>
        <fullName evidence="1">Zinc finger RING/FYVE/PHD-type protein</fullName>
    </submittedName>
</protein>